<dbReference type="SMART" id="SM00977">
    <property type="entry name" value="TilS_C"/>
    <property type="match status" value="1"/>
</dbReference>
<comment type="caution">
    <text evidence="10">The sequence shown here is derived from an EMBL/GenBank/DDBJ whole genome shotgun (WGS) entry which is preliminary data.</text>
</comment>
<evidence type="ECO:0000256" key="7">
    <source>
        <dbReference type="ARBA" id="ARBA00048539"/>
    </source>
</evidence>
<protein>
    <recommendedName>
        <fullName evidence="8">tRNA(Ile)-lysidine synthase</fullName>
        <ecNumber evidence="8">6.3.4.19</ecNumber>
    </recommendedName>
    <alternativeName>
        <fullName evidence="8">tRNA(Ile)-2-lysyl-cytidine synthase</fullName>
    </alternativeName>
    <alternativeName>
        <fullName evidence="8">tRNA(Ile)-lysidine synthetase</fullName>
    </alternativeName>
</protein>
<dbReference type="SUPFAM" id="SSF52402">
    <property type="entry name" value="Adenine nucleotide alpha hydrolases-like"/>
    <property type="match status" value="1"/>
</dbReference>
<keyword evidence="11" id="KW-1185">Reference proteome</keyword>
<dbReference type="RefSeq" id="WP_188369024.1">
    <property type="nucleotide sequence ID" value="NZ_BMFH01000001.1"/>
</dbReference>
<dbReference type="Pfam" id="PF11734">
    <property type="entry name" value="TilS_C"/>
    <property type="match status" value="1"/>
</dbReference>
<dbReference type="EMBL" id="BMFH01000001">
    <property type="protein sequence ID" value="GGD40032.1"/>
    <property type="molecule type" value="Genomic_DNA"/>
</dbReference>
<sequence length="435" mass="50137">MTDTFREHIVNSFPQILEDPVIIACSGGVDSVVLAHLCVQCGVDFALAHCNYNLRGEDSDEDQRFTSDLADSLGVKYFTISFDTVAYASTQKLSIQMAARELRYRWFGELISTQGYSWLLTAHHLDDALETFMINLSRGTGIEGLTGIPAESDKVLRPLLPFTREQILAFANEHKIDWREDLSNEDTKYLRNKIRHEVVPRLRELHPTFQRNFRKTLKHLTHTSELLAHFVDEIREDLFEPYQEGFKISLNRIEDFKPLEAFLYELFKPYGFTSWGDITSLTASLSGKEVRSATHRLIKDREHLILQQLTGEVEAPEETEVSLDTGDLPLGLKVEQVKEIEEKNNTILYVDKETLNDKLTVRKWQKGDYFYPLGMDGKKKVAKFFKDEKMDAVAKEKQWLLCCGDEIVWIIGRRADDRFKITADTKEILKITTSE</sequence>
<dbReference type="Gene3D" id="3.40.50.620">
    <property type="entry name" value="HUPs"/>
    <property type="match status" value="1"/>
</dbReference>
<feature type="domain" description="Lysidine-tRNA(Ile) synthetase C-terminal" evidence="9">
    <location>
        <begin position="359"/>
        <end position="431"/>
    </location>
</feature>
<dbReference type="EC" id="6.3.4.19" evidence="8"/>
<comment type="domain">
    <text evidence="8">The N-terminal region contains the highly conserved SGGXDS motif, predicted to be a P-loop motif involved in ATP binding.</text>
</comment>
<accession>A0ABQ1QSI2</accession>
<evidence type="ECO:0000256" key="4">
    <source>
        <dbReference type="ARBA" id="ARBA00022694"/>
    </source>
</evidence>
<evidence type="ECO:0000256" key="5">
    <source>
        <dbReference type="ARBA" id="ARBA00022741"/>
    </source>
</evidence>
<evidence type="ECO:0000313" key="11">
    <source>
        <dbReference type="Proteomes" id="UP000625780"/>
    </source>
</evidence>
<keyword evidence="6 8" id="KW-0067">ATP-binding</keyword>
<organism evidence="10 11">
    <name type="scientific">Muriicola marianensis</name>
    <dbReference type="NCBI Taxonomy" id="1324801"/>
    <lineage>
        <taxon>Bacteria</taxon>
        <taxon>Pseudomonadati</taxon>
        <taxon>Bacteroidota</taxon>
        <taxon>Flavobacteriia</taxon>
        <taxon>Flavobacteriales</taxon>
        <taxon>Flavobacteriaceae</taxon>
        <taxon>Muriicola</taxon>
    </lineage>
</organism>
<evidence type="ECO:0000313" key="10">
    <source>
        <dbReference type="EMBL" id="GGD40032.1"/>
    </source>
</evidence>
<comment type="function">
    <text evidence="8">Ligates lysine onto the cytidine present at position 34 of the AUA codon-specific tRNA(Ile) that contains the anticodon CAU, in an ATP-dependent manner. Cytidine is converted to lysidine, thus changing the amino acid specificity of the tRNA from methionine to isoleucine.</text>
</comment>
<comment type="similarity">
    <text evidence="8">Belongs to the tRNA(Ile)-lysidine synthase family.</text>
</comment>
<comment type="subcellular location">
    <subcellularLocation>
        <location evidence="1 8">Cytoplasm</location>
    </subcellularLocation>
</comment>
<dbReference type="InterPro" id="IPR012796">
    <property type="entry name" value="Lysidine-tRNA-synth_C"/>
</dbReference>
<comment type="catalytic activity">
    <reaction evidence="7 8">
        <text>cytidine(34) in tRNA(Ile2) + L-lysine + ATP = lysidine(34) in tRNA(Ile2) + AMP + diphosphate + H(+)</text>
        <dbReference type="Rhea" id="RHEA:43744"/>
        <dbReference type="Rhea" id="RHEA-COMP:10625"/>
        <dbReference type="Rhea" id="RHEA-COMP:10670"/>
        <dbReference type="ChEBI" id="CHEBI:15378"/>
        <dbReference type="ChEBI" id="CHEBI:30616"/>
        <dbReference type="ChEBI" id="CHEBI:32551"/>
        <dbReference type="ChEBI" id="CHEBI:33019"/>
        <dbReference type="ChEBI" id="CHEBI:82748"/>
        <dbReference type="ChEBI" id="CHEBI:83665"/>
        <dbReference type="ChEBI" id="CHEBI:456215"/>
        <dbReference type="EC" id="6.3.4.19"/>
    </reaction>
</comment>
<dbReference type="InterPro" id="IPR012795">
    <property type="entry name" value="tRNA_Ile_lys_synt_N"/>
</dbReference>
<evidence type="ECO:0000259" key="9">
    <source>
        <dbReference type="SMART" id="SM00977"/>
    </source>
</evidence>
<evidence type="ECO:0000256" key="1">
    <source>
        <dbReference type="ARBA" id="ARBA00004496"/>
    </source>
</evidence>
<reference evidence="11" key="1">
    <citation type="journal article" date="2019" name="Int. J. Syst. Evol. Microbiol.">
        <title>The Global Catalogue of Microorganisms (GCM) 10K type strain sequencing project: providing services to taxonomists for standard genome sequencing and annotation.</title>
        <authorList>
            <consortium name="The Broad Institute Genomics Platform"/>
            <consortium name="The Broad Institute Genome Sequencing Center for Infectious Disease"/>
            <person name="Wu L."/>
            <person name="Ma J."/>
        </authorList>
    </citation>
    <scope>NUCLEOTIDE SEQUENCE [LARGE SCALE GENOMIC DNA]</scope>
    <source>
        <strain evidence="11">CGMCC 1.12606</strain>
    </source>
</reference>
<dbReference type="PANTHER" id="PTHR43033">
    <property type="entry name" value="TRNA(ILE)-LYSIDINE SYNTHASE-RELATED"/>
    <property type="match status" value="1"/>
</dbReference>
<keyword evidence="2 8" id="KW-0963">Cytoplasm</keyword>
<dbReference type="NCBIfam" id="TIGR02432">
    <property type="entry name" value="lysidine_TilS_N"/>
    <property type="match status" value="1"/>
</dbReference>
<gene>
    <name evidence="8 10" type="primary">tilS</name>
    <name evidence="10" type="ORF">GCM10011361_03920</name>
</gene>
<keyword evidence="5 8" id="KW-0547">Nucleotide-binding</keyword>
<name>A0ABQ1QSI2_9FLAO</name>
<dbReference type="Pfam" id="PF01171">
    <property type="entry name" value="ATP_bind_3"/>
    <property type="match status" value="1"/>
</dbReference>
<evidence type="ECO:0000256" key="6">
    <source>
        <dbReference type="ARBA" id="ARBA00022840"/>
    </source>
</evidence>
<evidence type="ECO:0000256" key="2">
    <source>
        <dbReference type="ARBA" id="ARBA00022490"/>
    </source>
</evidence>
<keyword evidence="3 8" id="KW-0436">Ligase</keyword>
<evidence type="ECO:0000256" key="3">
    <source>
        <dbReference type="ARBA" id="ARBA00022598"/>
    </source>
</evidence>
<keyword evidence="4 8" id="KW-0819">tRNA processing</keyword>
<evidence type="ECO:0000256" key="8">
    <source>
        <dbReference type="HAMAP-Rule" id="MF_01161"/>
    </source>
</evidence>
<dbReference type="InterPro" id="IPR012094">
    <property type="entry name" value="tRNA_Ile_lys_synt"/>
</dbReference>
<dbReference type="HAMAP" id="MF_01161">
    <property type="entry name" value="tRNA_Ile_lys_synt"/>
    <property type="match status" value="1"/>
</dbReference>
<dbReference type="NCBIfam" id="TIGR02433">
    <property type="entry name" value="lysidine_TilS_C"/>
    <property type="match status" value="1"/>
</dbReference>
<dbReference type="PANTHER" id="PTHR43033:SF1">
    <property type="entry name" value="TRNA(ILE)-LYSIDINE SYNTHASE-RELATED"/>
    <property type="match status" value="1"/>
</dbReference>
<dbReference type="SUPFAM" id="SSF56037">
    <property type="entry name" value="PheT/TilS domain"/>
    <property type="match status" value="1"/>
</dbReference>
<dbReference type="CDD" id="cd01992">
    <property type="entry name" value="TilS_N"/>
    <property type="match status" value="1"/>
</dbReference>
<dbReference type="InterPro" id="IPR014729">
    <property type="entry name" value="Rossmann-like_a/b/a_fold"/>
</dbReference>
<dbReference type="Proteomes" id="UP000625780">
    <property type="component" value="Unassembled WGS sequence"/>
</dbReference>
<dbReference type="InterPro" id="IPR011063">
    <property type="entry name" value="TilS/TtcA_N"/>
</dbReference>
<proteinExistence type="inferred from homology"/>
<feature type="binding site" evidence="8">
    <location>
        <begin position="26"/>
        <end position="31"/>
    </location>
    <ligand>
        <name>ATP</name>
        <dbReference type="ChEBI" id="CHEBI:30616"/>
    </ligand>
</feature>